<dbReference type="OrthoDB" id="28400at10239"/>
<dbReference type="GeneID" id="26640202"/>
<dbReference type="RefSeq" id="YP_009213658.1">
    <property type="nucleotide sequence ID" value="NC_028955.1"/>
</dbReference>
<proteinExistence type="predicted"/>
<dbReference type="Gene3D" id="2.30.30.100">
    <property type="match status" value="1"/>
</dbReference>
<name>A0A0K0KWI9_9CAUD</name>
<protein>
    <submittedName>
        <fullName evidence="1">Uncharacterized protein</fullName>
    </submittedName>
</protein>
<reference evidence="2" key="1">
    <citation type="submission" date="2014-08" db="EMBL/GenBank/DDBJ databases">
        <authorList>
            <person name="Edwards T."/>
        </authorList>
    </citation>
    <scope>NUCLEOTIDE SEQUENCE [LARGE SCALE GENOMIC DNA]</scope>
</reference>
<keyword evidence="2" id="KW-1185">Reference proteome</keyword>
<dbReference type="Proteomes" id="UP000207741">
    <property type="component" value="Segment"/>
</dbReference>
<dbReference type="InterPro" id="IPR046691">
    <property type="entry name" value="DUF6561"/>
</dbReference>
<accession>A0A0K0KWI9</accession>
<dbReference type="EMBL" id="KM359505">
    <property type="protein sequence ID" value="AIR93484.1"/>
    <property type="molecule type" value="Genomic_DNA"/>
</dbReference>
<dbReference type="Pfam" id="PF20198">
    <property type="entry name" value="DUF6561"/>
    <property type="match status" value="1"/>
</dbReference>
<evidence type="ECO:0000313" key="1">
    <source>
        <dbReference type="EMBL" id="AIR93484.1"/>
    </source>
</evidence>
<dbReference type="KEGG" id="vg:26640202"/>
<evidence type="ECO:0000313" key="2">
    <source>
        <dbReference type="Proteomes" id="UP000207741"/>
    </source>
</evidence>
<sequence>MKKENLKVIVLLTKEMLVAQIEEVQSELGEPDCKLIEPFVYDEENDVLSPWLLNITTQNTFMISSDKILTLAEPSSKIVKKYESVLEE</sequence>
<organism evidence="1 2">
    <name type="scientific">Prochlorococcus phage P-TIM68</name>
    <dbReference type="NCBI Taxonomy" id="1542477"/>
    <lineage>
        <taxon>Viruses</taxon>
        <taxon>Duplodnaviria</taxon>
        <taxon>Heunggongvirae</taxon>
        <taxon>Uroviricota</taxon>
        <taxon>Caudoviricetes</taxon>
        <taxon>Pantevenvirales</taxon>
        <taxon>Kyanoviridae</taxon>
        <taxon>Haifavirus</taxon>
        <taxon>Haifavirus tim68</taxon>
    </lineage>
</organism>